<sequence length="215" mass="24061">MDSSLSSLSRDRLNVVIGGLEVKLNEARKTVESLLAALDQQEKLEWNEFLDKFTSASNDLVTIQNFLRRASVFPSSEDGTEFLRKQLIVPKSVVPHEDAELSEMTDGRVPIWNHDTVPLYLRTKQATDVESEEQSVEAGVIPDDKAHRQTQTTGKSIEQLILFFREQPSSISLMGGRNVPHYRRGDTEKLARAVNNGEGLEPNRGPSDANTKSKQ</sequence>
<dbReference type="PANTHER" id="PTHR13074:SF9">
    <property type="entry name" value="MEDIATOR OF RNA POLYMERASE II TRANSCRIPTION SUBUNIT 8"/>
    <property type="match status" value="1"/>
</dbReference>
<dbReference type="GO" id="GO:0070847">
    <property type="term" value="C:core mediator complex"/>
    <property type="evidence" value="ECO:0007669"/>
    <property type="project" value="TreeGrafter"/>
</dbReference>
<gene>
    <name evidence="8" type="primary">MED8</name>
    <name evidence="10" type="ORF">QR680_003231</name>
</gene>
<dbReference type="GO" id="GO:0016592">
    <property type="term" value="C:mediator complex"/>
    <property type="evidence" value="ECO:0007669"/>
    <property type="project" value="InterPro"/>
</dbReference>
<comment type="subcellular location">
    <subcellularLocation>
        <location evidence="1 8">Nucleus</location>
    </subcellularLocation>
</comment>
<evidence type="ECO:0000256" key="4">
    <source>
        <dbReference type="ARBA" id="ARBA00023015"/>
    </source>
</evidence>
<evidence type="ECO:0000256" key="7">
    <source>
        <dbReference type="ARBA" id="ARBA00023242"/>
    </source>
</evidence>
<name>A0AA39H8G6_9BILA</name>
<dbReference type="Proteomes" id="UP001175271">
    <property type="component" value="Unassembled WGS sequence"/>
</dbReference>
<keyword evidence="6 8" id="KW-0804">Transcription</keyword>
<reference evidence="10" key="1">
    <citation type="submission" date="2023-06" db="EMBL/GenBank/DDBJ databases">
        <title>Genomic analysis of the entomopathogenic nematode Steinernema hermaphroditum.</title>
        <authorList>
            <person name="Schwarz E.M."/>
            <person name="Heppert J.K."/>
            <person name="Baniya A."/>
            <person name="Schwartz H.T."/>
            <person name="Tan C.-H."/>
            <person name="Antoshechkin I."/>
            <person name="Sternberg P.W."/>
            <person name="Goodrich-Blair H."/>
            <person name="Dillman A.R."/>
        </authorList>
    </citation>
    <scope>NUCLEOTIDE SEQUENCE</scope>
    <source>
        <strain evidence="10">PS9179</strain>
        <tissue evidence="10">Whole animal</tissue>
    </source>
</reference>
<keyword evidence="4 8" id="KW-0805">Transcription regulation</keyword>
<dbReference type="GO" id="GO:0006357">
    <property type="term" value="P:regulation of transcription by RNA polymerase II"/>
    <property type="evidence" value="ECO:0007669"/>
    <property type="project" value="InterPro"/>
</dbReference>
<dbReference type="Pfam" id="PF10232">
    <property type="entry name" value="Med8"/>
    <property type="match status" value="1"/>
</dbReference>
<comment type="similarity">
    <text evidence="2 8">Belongs to the Mediator complex subunit 8 family.</text>
</comment>
<evidence type="ECO:0000256" key="3">
    <source>
        <dbReference type="ARBA" id="ARBA00011837"/>
    </source>
</evidence>
<dbReference type="GO" id="GO:0000978">
    <property type="term" value="F:RNA polymerase II cis-regulatory region sequence-specific DNA binding"/>
    <property type="evidence" value="ECO:0007669"/>
    <property type="project" value="TreeGrafter"/>
</dbReference>
<evidence type="ECO:0000256" key="1">
    <source>
        <dbReference type="ARBA" id="ARBA00004123"/>
    </source>
</evidence>
<feature type="region of interest" description="Disordered" evidence="9">
    <location>
        <begin position="131"/>
        <end position="153"/>
    </location>
</feature>
<organism evidence="10 11">
    <name type="scientific">Steinernema hermaphroditum</name>
    <dbReference type="NCBI Taxonomy" id="289476"/>
    <lineage>
        <taxon>Eukaryota</taxon>
        <taxon>Metazoa</taxon>
        <taxon>Ecdysozoa</taxon>
        <taxon>Nematoda</taxon>
        <taxon>Chromadorea</taxon>
        <taxon>Rhabditida</taxon>
        <taxon>Tylenchina</taxon>
        <taxon>Panagrolaimomorpha</taxon>
        <taxon>Strongyloidoidea</taxon>
        <taxon>Steinernematidae</taxon>
        <taxon>Steinernema</taxon>
    </lineage>
</organism>
<dbReference type="PANTHER" id="PTHR13074">
    <property type="entry name" value="MEDIATOR OF RNA POLYMERASE II TRANSCRIPTION SUBUNIT 8"/>
    <property type="match status" value="1"/>
</dbReference>
<feature type="region of interest" description="Disordered" evidence="9">
    <location>
        <begin position="193"/>
        <end position="215"/>
    </location>
</feature>
<dbReference type="InterPro" id="IPR019364">
    <property type="entry name" value="Mediatior_Med8_fun/met"/>
</dbReference>
<dbReference type="AlphaFoldDB" id="A0AA39H8G6"/>
<dbReference type="GO" id="GO:0003712">
    <property type="term" value="F:transcription coregulator activity"/>
    <property type="evidence" value="ECO:0007669"/>
    <property type="project" value="InterPro"/>
</dbReference>
<evidence type="ECO:0000256" key="2">
    <source>
        <dbReference type="ARBA" id="ARBA00005716"/>
    </source>
</evidence>
<comment type="caution">
    <text evidence="10">The sequence shown here is derived from an EMBL/GenBank/DDBJ whole genome shotgun (WGS) entry which is preliminary data.</text>
</comment>
<evidence type="ECO:0000313" key="11">
    <source>
        <dbReference type="Proteomes" id="UP001175271"/>
    </source>
</evidence>
<evidence type="ECO:0000256" key="6">
    <source>
        <dbReference type="ARBA" id="ARBA00023163"/>
    </source>
</evidence>
<keyword evidence="5 8" id="KW-0010">Activator</keyword>
<proteinExistence type="inferred from homology"/>
<evidence type="ECO:0000313" key="10">
    <source>
        <dbReference type="EMBL" id="KAK0399822.1"/>
    </source>
</evidence>
<evidence type="ECO:0000256" key="8">
    <source>
        <dbReference type="RuleBase" id="RU364144"/>
    </source>
</evidence>
<evidence type="ECO:0000256" key="5">
    <source>
        <dbReference type="ARBA" id="ARBA00023159"/>
    </source>
</evidence>
<dbReference type="EMBL" id="JAUCMV010000005">
    <property type="protein sequence ID" value="KAK0399822.1"/>
    <property type="molecule type" value="Genomic_DNA"/>
</dbReference>
<keyword evidence="11" id="KW-1185">Reference proteome</keyword>
<comment type="function">
    <text evidence="8">Component of the Mediator complex, a coactivator involved in the regulated transcription of nearly all RNA polymerase II-dependent genes. Mediator functions as a bridge to convey information from gene-specific regulatory proteins to the basal RNA polymerase II transcription machinery. Mediator is recruited to promoters by direct interactions with regulatory proteins and serves as a scaffold for the assembly of a functional preinitiation complex with RNA polymerase II and the general transcription factors.</text>
</comment>
<evidence type="ECO:0000256" key="9">
    <source>
        <dbReference type="SAM" id="MobiDB-lite"/>
    </source>
</evidence>
<comment type="subunit">
    <text evidence="3 8">Component of the Mediator complex.</text>
</comment>
<keyword evidence="7 8" id="KW-0539">Nucleus</keyword>
<protein>
    <recommendedName>
        <fullName evidence="8">Mediator of RNA polymerase II transcription subunit 8</fullName>
    </recommendedName>
    <alternativeName>
        <fullName evidence="8">Mediator complex subunit 8</fullName>
    </alternativeName>
</protein>
<accession>A0AA39H8G6</accession>